<gene>
    <name evidence="1" type="ORF">DXT76_13825</name>
</gene>
<reference evidence="1 2" key="1">
    <citation type="submission" date="2018-08" db="EMBL/GenBank/DDBJ databases">
        <title>Genome sequence of strict halophilic Halobacillus trueperi SS1 isolated from Lunsu, a salty water body of North West Himalayas.</title>
        <authorList>
            <person name="Gupta S."/>
            <person name="Sharma P."/>
            <person name="Dev K."/>
            <person name="Baumler D."/>
            <person name="Sourirajan A."/>
        </authorList>
    </citation>
    <scope>NUCLEOTIDE SEQUENCE [LARGE SCALE GENOMIC DNA]</scope>
    <source>
        <strain evidence="1 2">SS1</strain>
    </source>
</reference>
<dbReference type="EMBL" id="QTLC01000048">
    <property type="protein sequence ID" value="RDY70339.1"/>
    <property type="molecule type" value="Genomic_DNA"/>
</dbReference>
<dbReference type="AlphaFoldDB" id="A0A3D8VLN9"/>
<protein>
    <recommendedName>
        <fullName evidence="3">Phage protein</fullName>
    </recommendedName>
</protein>
<accession>A0A3D8VLN9</accession>
<evidence type="ECO:0000313" key="2">
    <source>
        <dbReference type="Proteomes" id="UP000257032"/>
    </source>
</evidence>
<evidence type="ECO:0008006" key="3">
    <source>
        <dbReference type="Google" id="ProtNLM"/>
    </source>
</evidence>
<organism evidence="1 2">
    <name type="scientific">Halobacillus trueperi</name>
    <dbReference type="NCBI Taxonomy" id="156205"/>
    <lineage>
        <taxon>Bacteria</taxon>
        <taxon>Bacillati</taxon>
        <taxon>Bacillota</taxon>
        <taxon>Bacilli</taxon>
        <taxon>Bacillales</taxon>
        <taxon>Bacillaceae</taxon>
        <taxon>Halobacillus</taxon>
    </lineage>
</organism>
<evidence type="ECO:0000313" key="1">
    <source>
        <dbReference type="EMBL" id="RDY70339.1"/>
    </source>
</evidence>
<dbReference type="Proteomes" id="UP000257032">
    <property type="component" value="Unassembled WGS sequence"/>
</dbReference>
<name>A0A3D8VLN9_9BACI</name>
<comment type="caution">
    <text evidence="1">The sequence shown here is derived from an EMBL/GenBank/DDBJ whole genome shotgun (WGS) entry which is preliminary data.</text>
</comment>
<sequence length="62" mass="7378">MKKLDFLTRGQLQLLHDLKSDRNAQHVLKQMSPFLNTFKDGQNIYYLNNKGRARVECEKVRK</sequence>
<feature type="non-terminal residue" evidence="1">
    <location>
        <position position="62"/>
    </location>
</feature>
<proteinExistence type="predicted"/>